<evidence type="ECO:0000313" key="2">
    <source>
        <dbReference type="EMBL" id="KDR11745.1"/>
    </source>
</evidence>
<proteinExistence type="predicted"/>
<keyword evidence="3" id="KW-1185">Reference proteome</keyword>
<name>A0A067QQT2_ZOONE</name>
<dbReference type="InParanoid" id="A0A067QQT2"/>
<dbReference type="AlphaFoldDB" id="A0A067QQT2"/>
<feature type="region of interest" description="Disordered" evidence="1">
    <location>
        <begin position="109"/>
        <end position="133"/>
    </location>
</feature>
<dbReference type="STRING" id="136037.A0A067QQT2"/>
<reference evidence="2 3" key="1">
    <citation type="journal article" date="2014" name="Nat. Commun.">
        <title>Molecular traces of alternative social organization in a termite genome.</title>
        <authorList>
            <person name="Terrapon N."/>
            <person name="Li C."/>
            <person name="Robertson H.M."/>
            <person name="Ji L."/>
            <person name="Meng X."/>
            <person name="Booth W."/>
            <person name="Chen Z."/>
            <person name="Childers C.P."/>
            <person name="Glastad K.M."/>
            <person name="Gokhale K."/>
            <person name="Gowin J."/>
            <person name="Gronenberg W."/>
            <person name="Hermansen R.A."/>
            <person name="Hu H."/>
            <person name="Hunt B.G."/>
            <person name="Huylmans A.K."/>
            <person name="Khalil S.M."/>
            <person name="Mitchell R.D."/>
            <person name="Munoz-Torres M.C."/>
            <person name="Mustard J.A."/>
            <person name="Pan H."/>
            <person name="Reese J.T."/>
            <person name="Scharf M.E."/>
            <person name="Sun F."/>
            <person name="Vogel H."/>
            <person name="Xiao J."/>
            <person name="Yang W."/>
            <person name="Yang Z."/>
            <person name="Yang Z."/>
            <person name="Zhou J."/>
            <person name="Zhu J."/>
            <person name="Brent C.S."/>
            <person name="Elsik C.G."/>
            <person name="Goodisman M.A."/>
            <person name="Liberles D.A."/>
            <person name="Roe R.M."/>
            <person name="Vargo E.L."/>
            <person name="Vilcinskas A."/>
            <person name="Wang J."/>
            <person name="Bornberg-Bauer E."/>
            <person name="Korb J."/>
            <person name="Zhang G."/>
            <person name="Liebig J."/>
        </authorList>
    </citation>
    <scope>NUCLEOTIDE SEQUENCE [LARGE SCALE GENOMIC DNA]</scope>
    <source>
        <tissue evidence="2">Whole organism</tissue>
    </source>
</reference>
<feature type="compositionally biased region" description="Pro residues" evidence="1">
    <location>
        <begin position="119"/>
        <end position="128"/>
    </location>
</feature>
<dbReference type="Proteomes" id="UP000027135">
    <property type="component" value="Unassembled WGS sequence"/>
</dbReference>
<gene>
    <name evidence="2" type="ORF">L798_13693</name>
</gene>
<organism evidence="2 3">
    <name type="scientific">Zootermopsis nevadensis</name>
    <name type="common">Dampwood termite</name>
    <dbReference type="NCBI Taxonomy" id="136037"/>
    <lineage>
        <taxon>Eukaryota</taxon>
        <taxon>Metazoa</taxon>
        <taxon>Ecdysozoa</taxon>
        <taxon>Arthropoda</taxon>
        <taxon>Hexapoda</taxon>
        <taxon>Insecta</taxon>
        <taxon>Pterygota</taxon>
        <taxon>Neoptera</taxon>
        <taxon>Polyneoptera</taxon>
        <taxon>Dictyoptera</taxon>
        <taxon>Blattodea</taxon>
        <taxon>Blattoidea</taxon>
        <taxon>Termitoidae</taxon>
        <taxon>Termopsidae</taxon>
        <taxon>Zootermopsis</taxon>
    </lineage>
</organism>
<accession>A0A067QQT2</accession>
<evidence type="ECO:0000313" key="3">
    <source>
        <dbReference type="Proteomes" id="UP000027135"/>
    </source>
</evidence>
<evidence type="ECO:0000256" key="1">
    <source>
        <dbReference type="SAM" id="MobiDB-lite"/>
    </source>
</evidence>
<protein>
    <submittedName>
        <fullName evidence="2">Uncharacterized protein</fullName>
    </submittedName>
</protein>
<sequence>MIWAIFCSALAVSLIVGGVIIYTAVRHNPRLIKGNKRVIVVGHRAGEVIVMPKEYSVDNAGFRRMSDSSYYTARTSKTSYVTAIQPTPVQLIAWKFNRMWDRLMANGEKENTNQSTSPKEPPPLPPYPKDSSLKSSCEMNFPRDCNSCYTTVV</sequence>
<dbReference type="EMBL" id="KK853076">
    <property type="protein sequence ID" value="KDR11745.1"/>
    <property type="molecule type" value="Genomic_DNA"/>
</dbReference>